<dbReference type="InterPro" id="IPR011990">
    <property type="entry name" value="TPR-like_helical_dom_sf"/>
</dbReference>
<evidence type="ECO:0000256" key="3">
    <source>
        <dbReference type="SAM" id="MobiDB-lite"/>
    </source>
</evidence>
<evidence type="ECO:0000313" key="5">
    <source>
        <dbReference type="Proteomes" id="UP001501920"/>
    </source>
</evidence>
<dbReference type="Proteomes" id="UP001501920">
    <property type="component" value="Chromosome 23"/>
</dbReference>
<feature type="region of interest" description="Disordered" evidence="3">
    <location>
        <begin position="349"/>
        <end position="384"/>
    </location>
</feature>
<dbReference type="AlphaFoldDB" id="A0A3B4CXG1"/>
<dbReference type="InterPro" id="IPR034913">
    <property type="entry name" value="mS27/PTCD2"/>
</dbReference>
<name>A0A3B4CXG1_PYGNA</name>
<dbReference type="Ensembl" id="ENSPNAT00000037739.2">
    <property type="protein sequence ID" value="ENSPNAP00000015466.1"/>
    <property type="gene ID" value="ENSPNAG00000021490.2"/>
</dbReference>
<evidence type="ECO:0000256" key="1">
    <source>
        <dbReference type="ARBA" id="ARBA00004173"/>
    </source>
</evidence>
<dbReference type="GeneID" id="108427931"/>
<dbReference type="GO" id="GO:0006397">
    <property type="term" value="P:mRNA processing"/>
    <property type="evidence" value="ECO:0007669"/>
    <property type="project" value="UniProtKB-KW"/>
</dbReference>
<reference evidence="4 5" key="1">
    <citation type="submission" date="2020-10" db="EMBL/GenBank/DDBJ databases">
        <title>Pygocentrus nattereri (red-bellied piranha) genome, fPygNat1, primary haplotype.</title>
        <authorList>
            <person name="Myers G."/>
            <person name="Meyer A."/>
            <person name="Karagic N."/>
            <person name="Pippel M."/>
            <person name="Winkler S."/>
            <person name="Tracey A."/>
            <person name="Wood J."/>
            <person name="Formenti G."/>
            <person name="Howe K."/>
            <person name="Fedrigo O."/>
            <person name="Jarvis E.D."/>
        </authorList>
    </citation>
    <scope>NUCLEOTIDE SEQUENCE [LARGE SCALE GENOMIC DNA]</scope>
</reference>
<reference evidence="4" key="2">
    <citation type="submission" date="2025-08" db="UniProtKB">
        <authorList>
            <consortium name="Ensembl"/>
        </authorList>
    </citation>
    <scope>IDENTIFICATION</scope>
</reference>
<organism evidence="4 5">
    <name type="scientific">Pygocentrus nattereri</name>
    <name type="common">Red-bellied piranha</name>
    <dbReference type="NCBI Taxonomy" id="42514"/>
    <lineage>
        <taxon>Eukaryota</taxon>
        <taxon>Metazoa</taxon>
        <taxon>Chordata</taxon>
        <taxon>Craniata</taxon>
        <taxon>Vertebrata</taxon>
        <taxon>Euteleostomi</taxon>
        <taxon>Actinopterygii</taxon>
        <taxon>Neopterygii</taxon>
        <taxon>Teleostei</taxon>
        <taxon>Ostariophysi</taxon>
        <taxon>Characiformes</taxon>
        <taxon>Characoidei</taxon>
        <taxon>Pygocentrus</taxon>
    </lineage>
</organism>
<proteinExistence type="predicted"/>
<reference evidence="4" key="3">
    <citation type="submission" date="2025-09" db="UniProtKB">
        <authorList>
            <consortium name="Ensembl"/>
        </authorList>
    </citation>
    <scope>IDENTIFICATION</scope>
</reference>
<comment type="subcellular location">
    <subcellularLocation>
        <location evidence="1">Mitochondrion</location>
    </subcellularLocation>
</comment>
<evidence type="ECO:0008006" key="6">
    <source>
        <dbReference type="Google" id="ProtNLM"/>
    </source>
</evidence>
<accession>A0A3B4CXG1</accession>
<dbReference type="OMA" id="KFYCSQI"/>
<dbReference type="GO" id="GO:0003723">
    <property type="term" value="F:RNA binding"/>
    <property type="evidence" value="ECO:0007669"/>
    <property type="project" value="TreeGrafter"/>
</dbReference>
<dbReference type="Gene3D" id="1.25.40.10">
    <property type="entry name" value="Tetratricopeptide repeat domain"/>
    <property type="match status" value="1"/>
</dbReference>
<keyword evidence="2" id="KW-0507">mRNA processing</keyword>
<evidence type="ECO:0000256" key="2">
    <source>
        <dbReference type="ARBA" id="ARBA00022664"/>
    </source>
</evidence>
<dbReference type="CTD" id="79810"/>
<dbReference type="OrthoDB" id="6073372at2759"/>
<dbReference type="PANTHER" id="PTHR14700:SF0">
    <property type="entry name" value="PENTATRICOPEPTIDE REPEAT-CONTAINING PROTEIN 2, MITOCHONDRIAL"/>
    <property type="match status" value="1"/>
</dbReference>
<protein>
    <recommendedName>
        <fullName evidence="6">Pentatricopeptide repeat-containing protein 2, mitochondrial</fullName>
    </recommendedName>
</protein>
<dbReference type="Pfam" id="PF10037">
    <property type="entry name" value="MRP-S27"/>
    <property type="match status" value="1"/>
</dbReference>
<sequence length="384" mass="43500">MALRGLSCCARFVLHHRERAVFRGAVQSGCFEGRGGAKRHLLSEDVVKLQDFQQRKLAVAHQVSGPKSHYFDTLNQKMERNELILKDELKLLLHLCHTPEDMVTARNAIYRYHEENRNVAFGDFRFGPLFMRLCYELGLEDMAVSTLTDRTLKGFFSDGTSFNIAIDMLFTKECYEGALEVVGDMKNQGVPFNKDTFTLAFATCYKLNTPKSYRICLALMEEGQTKGILIPRHAYCCAVALALKQNDTEQAQSIYSQIMSIDSRLCQNLRVLMLVKTGSIKDAVEALTTALLSKSSVFVRKPEFSQEVVDVLRERSLDGPWELQVEQVVQQLQQAGQVTAQSLDDLLCQTPSGKRRPHGILEEGRKRGHSRRTMRPLRSTLLSE</sequence>
<dbReference type="GO" id="GO:0050684">
    <property type="term" value="P:regulation of mRNA processing"/>
    <property type="evidence" value="ECO:0007669"/>
    <property type="project" value="InterPro"/>
</dbReference>
<keyword evidence="5" id="KW-1185">Reference proteome</keyword>
<dbReference type="GO" id="GO:0005739">
    <property type="term" value="C:mitochondrion"/>
    <property type="evidence" value="ECO:0007669"/>
    <property type="project" value="UniProtKB-SubCell"/>
</dbReference>
<feature type="compositionally biased region" description="Basic residues" evidence="3">
    <location>
        <begin position="366"/>
        <end position="375"/>
    </location>
</feature>
<dbReference type="RefSeq" id="XP_017554013.1">
    <property type="nucleotide sequence ID" value="XM_017698524.1"/>
</dbReference>
<evidence type="ECO:0000313" key="4">
    <source>
        <dbReference type="Ensembl" id="ENSPNAP00000015466.1"/>
    </source>
</evidence>
<dbReference type="GeneTree" id="ENSGT00390000009329"/>
<dbReference type="GO" id="GO:0007005">
    <property type="term" value="P:mitochondrion organization"/>
    <property type="evidence" value="ECO:0007669"/>
    <property type="project" value="TreeGrafter"/>
</dbReference>
<dbReference type="PANTHER" id="PTHR14700">
    <property type="entry name" value="PENTATRICOPEPTIDE REPEAT-CONTAINING PROTEIN 2, MITOCHONDRIAL"/>
    <property type="match status" value="1"/>
</dbReference>
<gene>
    <name evidence="4" type="primary">PTCD2</name>
</gene>
<dbReference type="InterPro" id="IPR034629">
    <property type="entry name" value="PTCD2"/>
</dbReference>